<proteinExistence type="predicted"/>
<gene>
    <name evidence="2" type="ORF">WICPIJ_001895</name>
</gene>
<dbReference type="AlphaFoldDB" id="A0A9P8QCW1"/>
<sequence>MNLKLVIIVLLDVLLVGLNSCVISPEANICTLPLFVPIANKDWIGSKEDVVAVPLSPYLVISDTLKDLELRP</sequence>
<accession>A0A9P8QCW1</accession>
<dbReference type="EMBL" id="JAEUBG010000981">
    <property type="protein sequence ID" value="KAH3687114.1"/>
    <property type="molecule type" value="Genomic_DNA"/>
</dbReference>
<evidence type="ECO:0000256" key="1">
    <source>
        <dbReference type="SAM" id="SignalP"/>
    </source>
</evidence>
<reference evidence="2" key="2">
    <citation type="submission" date="2021-01" db="EMBL/GenBank/DDBJ databases">
        <authorList>
            <person name="Schikora-Tamarit M.A."/>
        </authorList>
    </citation>
    <scope>NUCLEOTIDE SEQUENCE</scope>
    <source>
        <strain evidence="2">CBS2887</strain>
    </source>
</reference>
<feature type="signal peptide" evidence="1">
    <location>
        <begin position="1"/>
        <end position="20"/>
    </location>
</feature>
<evidence type="ECO:0000313" key="2">
    <source>
        <dbReference type="EMBL" id="KAH3687114.1"/>
    </source>
</evidence>
<organism evidence="2 3">
    <name type="scientific">Wickerhamomyces pijperi</name>
    <name type="common">Yeast</name>
    <name type="synonym">Pichia pijperi</name>
    <dbReference type="NCBI Taxonomy" id="599730"/>
    <lineage>
        <taxon>Eukaryota</taxon>
        <taxon>Fungi</taxon>
        <taxon>Dikarya</taxon>
        <taxon>Ascomycota</taxon>
        <taxon>Saccharomycotina</taxon>
        <taxon>Saccharomycetes</taxon>
        <taxon>Phaffomycetales</taxon>
        <taxon>Wickerhamomycetaceae</taxon>
        <taxon>Wickerhamomyces</taxon>
    </lineage>
</organism>
<reference evidence="2" key="1">
    <citation type="journal article" date="2021" name="Open Biol.">
        <title>Shared evolutionary footprints suggest mitochondrial oxidative damage underlies multiple complex I losses in fungi.</title>
        <authorList>
            <person name="Schikora-Tamarit M.A."/>
            <person name="Marcet-Houben M."/>
            <person name="Nosek J."/>
            <person name="Gabaldon T."/>
        </authorList>
    </citation>
    <scope>NUCLEOTIDE SEQUENCE</scope>
    <source>
        <strain evidence="2">CBS2887</strain>
    </source>
</reference>
<comment type="caution">
    <text evidence="2">The sequence shown here is derived from an EMBL/GenBank/DDBJ whole genome shotgun (WGS) entry which is preliminary data.</text>
</comment>
<name>A0A9P8QCW1_WICPI</name>
<feature type="chain" id="PRO_5040258946" description="Lipoprotein" evidence="1">
    <location>
        <begin position="21"/>
        <end position="72"/>
    </location>
</feature>
<keyword evidence="1" id="KW-0732">Signal</keyword>
<dbReference type="Proteomes" id="UP000774326">
    <property type="component" value="Unassembled WGS sequence"/>
</dbReference>
<keyword evidence="3" id="KW-1185">Reference proteome</keyword>
<evidence type="ECO:0000313" key="3">
    <source>
        <dbReference type="Proteomes" id="UP000774326"/>
    </source>
</evidence>
<protein>
    <recommendedName>
        <fullName evidence="4">Lipoprotein</fullName>
    </recommendedName>
</protein>
<evidence type="ECO:0008006" key="4">
    <source>
        <dbReference type="Google" id="ProtNLM"/>
    </source>
</evidence>